<keyword evidence="2" id="KW-1185">Reference proteome</keyword>
<organism evidence="1 2">
    <name type="scientific">Pseudochryseolinea flava</name>
    <dbReference type="NCBI Taxonomy" id="2059302"/>
    <lineage>
        <taxon>Bacteria</taxon>
        <taxon>Pseudomonadati</taxon>
        <taxon>Bacteroidota</taxon>
        <taxon>Cytophagia</taxon>
        <taxon>Cytophagales</taxon>
        <taxon>Fulvivirgaceae</taxon>
        <taxon>Pseudochryseolinea</taxon>
    </lineage>
</organism>
<comment type="caution">
    <text evidence="1">The sequence shown here is derived from an EMBL/GenBank/DDBJ whole genome shotgun (WGS) entry which is preliminary data.</text>
</comment>
<dbReference type="AlphaFoldDB" id="A0A364Y0Q0"/>
<evidence type="ECO:0000313" key="1">
    <source>
        <dbReference type="EMBL" id="RAV99664.1"/>
    </source>
</evidence>
<dbReference type="RefSeq" id="WP_112748475.1">
    <property type="nucleotide sequence ID" value="NZ_QMFY01000010.1"/>
</dbReference>
<sequence>MDKKLIIRFLKEKRRGAYNLLVELYGSQILPLSKTMAVTIIEEDLQQECGATIKLSYFSLARAISRYRKKNPTLAPRVTNPPSIFKDAHELKEGQTSPIMINVPQKK</sequence>
<accession>A0A364Y0Q0</accession>
<proteinExistence type="predicted"/>
<name>A0A364Y0Q0_9BACT</name>
<protein>
    <submittedName>
        <fullName evidence="1">Uncharacterized protein</fullName>
    </submittedName>
</protein>
<dbReference type="EMBL" id="QMFY01000010">
    <property type="protein sequence ID" value="RAV99664.1"/>
    <property type="molecule type" value="Genomic_DNA"/>
</dbReference>
<reference evidence="1 2" key="1">
    <citation type="submission" date="2018-06" db="EMBL/GenBank/DDBJ databases">
        <title>Chryseolinea flavus sp. nov., a member of the phylum Bacteroidetes isolated from soil.</title>
        <authorList>
            <person name="Li Y."/>
            <person name="Wang J."/>
        </authorList>
    </citation>
    <scope>NUCLEOTIDE SEQUENCE [LARGE SCALE GENOMIC DNA]</scope>
    <source>
        <strain evidence="1 2">SDU1-6</strain>
    </source>
</reference>
<dbReference type="OrthoDB" id="9841798at2"/>
<gene>
    <name evidence="1" type="ORF">DQQ10_18900</name>
</gene>
<dbReference type="Proteomes" id="UP000251889">
    <property type="component" value="Unassembled WGS sequence"/>
</dbReference>
<evidence type="ECO:0000313" key="2">
    <source>
        <dbReference type="Proteomes" id="UP000251889"/>
    </source>
</evidence>